<comment type="caution">
    <text evidence="8">The sequence shown here is derived from an EMBL/GenBank/DDBJ whole genome shotgun (WGS) entry which is preliminary data.</text>
</comment>
<feature type="domain" description="THAP-type" evidence="6">
    <location>
        <begin position="1"/>
        <end position="51"/>
    </location>
</feature>
<evidence type="ECO:0000259" key="6">
    <source>
        <dbReference type="PROSITE" id="PS50950"/>
    </source>
</evidence>
<accession>A0AAQ4DR12</accession>
<dbReference type="GO" id="GO:0003677">
    <property type="term" value="F:DNA binding"/>
    <property type="evidence" value="ECO:0007669"/>
    <property type="project" value="UniProtKB-UniRule"/>
</dbReference>
<keyword evidence="3" id="KW-0862">Zinc</keyword>
<dbReference type="AlphaFoldDB" id="A0AAQ4DR12"/>
<dbReference type="InterPro" id="IPR006612">
    <property type="entry name" value="THAP_Znf"/>
</dbReference>
<feature type="non-terminal residue" evidence="8">
    <location>
        <position position="146"/>
    </location>
</feature>
<proteinExistence type="predicted"/>
<evidence type="ECO:0000256" key="4">
    <source>
        <dbReference type="ARBA" id="ARBA00023125"/>
    </source>
</evidence>
<evidence type="ECO:0000256" key="5">
    <source>
        <dbReference type="PROSITE-ProRule" id="PRU00309"/>
    </source>
</evidence>
<evidence type="ECO:0008006" key="10">
    <source>
        <dbReference type="Google" id="ProtNLM"/>
    </source>
</evidence>
<keyword evidence="9" id="KW-1185">Reference proteome</keyword>
<keyword evidence="4 5" id="KW-0238">DNA-binding</keyword>
<reference evidence="8 9" key="1">
    <citation type="journal article" date="2023" name="Arcadia Sci">
        <title>De novo assembly of a long-read Amblyomma americanum tick genome.</title>
        <authorList>
            <person name="Chou S."/>
            <person name="Poskanzer K.E."/>
            <person name="Rollins M."/>
            <person name="Thuy-Boun P.S."/>
        </authorList>
    </citation>
    <scope>NUCLEOTIDE SEQUENCE [LARGE SCALE GENOMIC DNA]</scope>
    <source>
        <strain evidence="8">F_SG_1</strain>
        <tissue evidence="8">Salivary glands</tissue>
    </source>
</reference>
<sequence>MHDWTPSNCKPVYVCSLHFAASCICPMKMKERCGTVVYERRLRPGAVPTIYPKAANADARGVASAVPVAPLVLGERGIDVGPSIKGDDQKKKLPRGAFNVEEEAYLIDLVKERPLLWNRDDAQYFDQELKGVAYGQIASAFRGKFT</sequence>
<name>A0AAQ4DR12_AMBAM</name>
<dbReference type="Pfam" id="PF10545">
    <property type="entry name" value="MADF_DNA_bdg"/>
    <property type="match status" value="1"/>
</dbReference>
<dbReference type="PROSITE" id="PS51029">
    <property type="entry name" value="MADF"/>
    <property type="match status" value="1"/>
</dbReference>
<dbReference type="InterPro" id="IPR006578">
    <property type="entry name" value="MADF-dom"/>
</dbReference>
<evidence type="ECO:0000256" key="2">
    <source>
        <dbReference type="ARBA" id="ARBA00022771"/>
    </source>
</evidence>
<dbReference type="PROSITE" id="PS50950">
    <property type="entry name" value="ZF_THAP"/>
    <property type="match status" value="1"/>
</dbReference>
<gene>
    <name evidence="8" type="ORF">V5799_032489</name>
</gene>
<dbReference type="GO" id="GO:0008270">
    <property type="term" value="F:zinc ion binding"/>
    <property type="evidence" value="ECO:0007669"/>
    <property type="project" value="UniProtKB-KW"/>
</dbReference>
<keyword evidence="1" id="KW-0479">Metal-binding</keyword>
<evidence type="ECO:0000259" key="7">
    <source>
        <dbReference type="PROSITE" id="PS51029"/>
    </source>
</evidence>
<organism evidence="8 9">
    <name type="scientific">Amblyomma americanum</name>
    <name type="common">Lone star tick</name>
    <dbReference type="NCBI Taxonomy" id="6943"/>
    <lineage>
        <taxon>Eukaryota</taxon>
        <taxon>Metazoa</taxon>
        <taxon>Ecdysozoa</taxon>
        <taxon>Arthropoda</taxon>
        <taxon>Chelicerata</taxon>
        <taxon>Arachnida</taxon>
        <taxon>Acari</taxon>
        <taxon>Parasitiformes</taxon>
        <taxon>Ixodida</taxon>
        <taxon>Ixodoidea</taxon>
        <taxon>Ixodidae</taxon>
        <taxon>Amblyomminae</taxon>
        <taxon>Amblyomma</taxon>
    </lineage>
</organism>
<keyword evidence="2 5" id="KW-0863">Zinc-finger</keyword>
<protein>
    <recommendedName>
        <fullName evidence="10">MADF domain-containing protein</fullName>
    </recommendedName>
</protein>
<evidence type="ECO:0000313" key="9">
    <source>
        <dbReference type="Proteomes" id="UP001321473"/>
    </source>
</evidence>
<dbReference type="Pfam" id="PF05485">
    <property type="entry name" value="THAP"/>
    <property type="match status" value="1"/>
</dbReference>
<evidence type="ECO:0000256" key="3">
    <source>
        <dbReference type="ARBA" id="ARBA00022833"/>
    </source>
</evidence>
<dbReference type="Proteomes" id="UP001321473">
    <property type="component" value="Unassembled WGS sequence"/>
</dbReference>
<dbReference type="EMBL" id="JARKHS020027952">
    <property type="protein sequence ID" value="KAK8764902.1"/>
    <property type="molecule type" value="Genomic_DNA"/>
</dbReference>
<evidence type="ECO:0000313" key="8">
    <source>
        <dbReference type="EMBL" id="KAK8764902.1"/>
    </source>
</evidence>
<evidence type="ECO:0000256" key="1">
    <source>
        <dbReference type="ARBA" id="ARBA00022723"/>
    </source>
</evidence>
<feature type="domain" description="MADF" evidence="7">
    <location>
        <begin position="105"/>
        <end position="146"/>
    </location>
</feature>